<proteinExistence type="predicted"/>
<evidence type="ECO:0000313" key="4">
    <source>
        <dbReference type="Proteomes" id="UP001328107"/>
    </source>
</evidence>
<gene>
    <name evidence="3" type="ORF">PMAYCL1PPCAC_17303</name>
</gene>
<feature type="signal peptide" evidence="2">
    <location>
        <begin position="1"/>
        <end position="17"/>
    </location>
</feature>
<reference evidence="4" key="1">
    <citation type="submission" date="2022-10" db="EMBL/GenBank/DDBJ databases">
        <title>Genome assembly of Pristionchus species.</title>
        <authorList>
            <person name="Yoshida K."/>
            <person name="Sommer R.J."/>
        </authorList>
    </citation>
    <scope>NUCLEOTIDE SEQUENCE [LARGE SCALE GENOMIC DNA]</scope>
    <source>
        <strain evidence="4">RS5460</strain>
    </source>
</reference>
<comment type="caution">
    <text evidence="3">The sequence shown here is derived from an EMBL/GenBank/DDBJ whole genome shotgun (WGS) entry which is preliminary data.</text>
</comment>
<feature type="non-terminal residue" evidence="3">
    <location>
        <position position="1"/>
    </location>
</feature>
<dbReference type="EMBL" id="BTRK01000004">
    <property type="protein sequence ID" value="GMR47108.1"/>
    <property type="molecule type" value="Genomic_DNA"/>
</dbReference>
<dbReference type="Proteomes" id="UP001328107">
    <property type="component" value="Unassembled WGS sequence"/>
</dbReference>
<sequence>LTSSFLLLFLCRHFLLSSERTIFHPLRKYSVMEDQKVTPQYIAAEVKKAIAFYKEFDIFHFISRHLLSRTVAITTKFYEEQIDRIIEFHKNQCDRYFQHNVPMLNNQIDAMERAFGGEFSAWNDTVFRLSFVLNTSLANLAALSTETLAEEKHPSAQFVSKTTVGVDKFLNKFQEEMLDKREEASRYREKEREEIQDRFRELSENREKIEAEGNERSTDEDDEHY</sequence>
<protein>
    <submittedName>
        <fullName evidence="3">Uncharacterized protein</fullName>
    </submittedName>
</protein>
<dbReference type="AlphaFoldDB" id="A0AAN5CMI1"/>
<keyword evidence="2" id="KW-0732">Signal</keyword>
<feature type="region of interest" description="Disordered" evidence="1">
    <location>
        <begin position="180"/>
        <end position="225"/>
    </location>
</feature>
<keyword evidence="4" id="KW-1185">Reference proteome</keyword>
<feature type="chain" id="PRO_5042810765" evidence="2">
    <location>
        <begin position="18"/>
        <end position="225"/>
    </location>
</feature>
<organism evidence="3 4">
    <name type="scientific">Pristionchus mayeri</name>
    <dbReference type="NCBI Taxonomy" id="1317129"/>
    <lineage>
        <taxon>Eukaryota</taxon>
        <taxon>Metazoa</taxon>
        <taxon>Ecdysozoa</taxon>
        <taxon>Nematoda</taxon>
        <taxon>Chromadorea</taxon>
        <taxon>Rhabditida</taxon>
        <taxon>Rhabditina</taxon>
        <taxon>Diplogasteromorpha</taxon>
        <taxon>Diplogasteroidea</taxon>
        <taxon>Neodiplogasteridae</taxon>
        <taxon>Pristionchus</taxon>
    </lineage>
</organism>
<accession>A0AAN5CMI1</accession>
<evidence type="ECO:0000256" key="2">
    <source>
        <dbReference type="SAM" id="SignalP"/>
    </source>
</evidence>
<evidence type="ECO:0000256" key="1">
    <source>
        <dbReference type="SAM" id="MobiDB-lite"/>
    </source>
</evidence>
<name>A0AAN5CMI1_9BILA</name>
<evidence type="ECO:0000313" key="3">
    <source>
        <dbReference type="EMBL" id="GMR47108.1"/>
    </source>
</evidence>